<dbReference type="Proteomes" id="UP001324115">
    <property type="component" value="Unassembled WGS sequence"/>
</dbReference>
<dbReference type="FunFam" id="3.40.50.10140:FF:000007">
    <property type="entry name" value="Disease resistance protein (TIR-NBS-LRR class)"/>
    <property type="match status" value="1"/>
</dbReference>
<keyword evidence="6" id="KW-0520">NAD</keyword>
<dbReference type="Pfam" id="PF13855">
    <property type="entry name" value="LRR_8"/>
    <property type="match status" value="1"/>
</dbReference>
<dbReference type="InterPro" id="IPR002182">
    <property type="entry name" value="NB-ARC"/>
</dbReference>
<dbReference type="Gene3D" id="3.80.10.10">
    <property type="entry name" value="Ribonuclease Inhibitor"/>
    <property type="match status" value="3"/>
</dbReference>
<dbReference type="InterPro" id="IPR032675">
    <property type="entry name" value="LRR_dom_sf"/>
</dbReference>
<dbReference type="Pfam" id="PF20160">
    <property type="entry name" value="C-JID"/>
    <property type="match status" value="1"/>
</dbReference>
<evidence type="ECO:0000256" key="2">
    <source>
        <dbReference type="ARBA" id="ARBA00022614"/>
    </source>
</evidence>
<dbReference type="GO" id="GO:0006952">
    <property type="term" value="P:defense response"/>
    <property type="evidence" value="ECO:0007669"/>
    <property type="project" value="UniProtKB-KW"/>
</dbReference>
<feature type="region of interest" description="Disordered" evidence="8">
    <location>
        <begin position="1188"/>
        <end position="1211"/>
    </location>
</feature>
<dbReference type="InterPro" id="IPR044974">
    <property type="entry name" value="Disease_R_plants"/>
</dbReference>
<comment type="catalytic activity">
    <reaction evidence="7">
        <text>NAD(+) + H2O = ADP-D-ribose + nicotinamide + H(+)</text>
        <dbReference type="Rhea" id="RHEA:16301"/>
        <dbReference type="ChEBI" id="CHEBI:15377"/>
        <dbReference type="ChEBI" id="CHEBI:15378"/>
        <dbReference type="ChEBI" id="CHEBI:17154"/>
        <dbReference type="ChEBI" id="CHEBI:57540"/>
        <dbReference type="ChEBI" id="CHEBI:57967"/>
        <dbReference type="EC" id="3.2.2.6"/>
    </reaction>
    <physiologicalReaction direction="left-to-right" evidence="7">
        <dbReference type="Rhea" id="RHEA:16302"/>
    </physiologicalReaction>
</comment>
<sequence length="1239" mass="140211">MATQATSSSFSSTSSSSSSSCPQWKYDVFLSFCGVDTCKNFTDHLYTALKQKGIITFRDDEKLERGTYISQELLKAIEESKYAIIILSTNYASSRWCLIELAKIVECMKKTYLTVLPVFYHVDPSDVRNQSGTLVEAFTKHEEDTRVNTKDVQVWKAALKDIGHISGWHLHDRHESIVIQEILKRIFSKLNLIFQSTDSKDLVGIESRMKEMLDLYLDEGLGGVRFVGICGMGGIGKTTIAQEIFKRISSNFEVSSFIANVREETKNQRLVSLQTQLLSKILMESEIKIWNVSEGISVIANRLRNKKVLIVLDDVDGEEQLEALVGKHDWFGLGSRIIVTSRDIHLLRRHGVDDVYTPKGLNYDEALELFSWRAFKKPHPEKNYADLSRDFVSYANGLPLALSILGSSLFGKRTNAWRSACDKLRAESNRDILNILQISFDGLMDTQKELFLDIACFFKGEKKDCIRDILESFGYHPDYNIDVLMDKSLITIDKRGTLWMHDLLQKMGQEIVHRQSPKEPGGRSRLWIYEDVVRALKNNIGTEVVEGIKLNVPFQKVEHLSAEAFSKMKNLRLLEIGDVQPQHSLFRGNVQPQHSLFRGNVQLPNGLSYLSNELRFIKWHGYPLKSMPTGFQPNKLVELRMTGSFIKQLWKGIMNLNELRLIDLSYSKNLIEMPDLSGAPKLKKLILRNCTRLYKIHASLGDLKQLIRLEMNGCKSLESLPQKISLEALEIFNLDGCSRLKKFPEIVGNMPRLLDLDLSGTAIKELLIPTEHLTGLIEQDPSNCKNLSSPLNGCCFMSLKNLDLTGCSKLNELPENLGNIEGLETLSVSGTAITRLPSSFVLLKNLKSLGLNNCEGLSSISSNKLFRFPSIRKKRKDPTGMLGRSLSNLWSLTHLNLSYCNLWSIPDGIGCLSSLQYLYLEGNNFVWLPKSIARLSNLTWLFVGGCTRLRTSPGLPLNIEFIDASDCTSLEIPLRPENGPYPDLNLLNCVQLINYGDILLTTLRHHIQFKGDERYRIAIPGGEIPKWFINQSVGNSMNLQVPSDLCNKLMGVAVCAVFVFRQNSSFRRYPSLDCSLKVNGCYTDSFNGFEFWEILGKIELYHLFQGYLPCKGLPWNKILSQTNADEFSQIEIEFYIHGIGLEVTKCGVRLIFEQDVEDLNRTMPVCSSSSITPYEDDFKDLAKDTKTKRSRDDYDGDEAGTSGEAHKDKATVIVKKRNPSESSSFDESVQLIIHFSLNF</sequence>
<dbReference type="InterPro" id="IPR058192">
    <property type="entry name" value="WHD_ROQ1-like"/>
</dbReference>
<evidence type="ECO:0000313" key="11">
    <source>
        <dbReference type="Proteomes" id="UP001324115"/>
    </source>
</evidence>
<accession>A0AAN7FT14</accession>
<dbReference type="InterPro" id="IPR035897">
    <property type="entry name" value="Toll_tir_struct_dom_sf"/>
</dbReference>
<proteinExistence type="predicted"/>
<evidence type="ECO:0000256" key="6">
    <source>
        <dbReference type="ARBA" id="ARBA00023027"/>
    </source>
</evidence>
<evidence type="ECO:0000256" key="3">
    <source>
        <dbReference type="ARBA" id="ARBA00022737"/>
    </source>
</evidence>
<dbReference type="PRINTS" id="PR00364">
    <property type="entry name" value="DISEASERSIST"/>
</dbReference>
<dbReference type="InterPro" id="IPR027417">
    <property type="entry name" value="P-loop_NTPase"/>
</dbReference>
<dbReference type="Pfam" id="PF23282">
    <property type="entry name" value="WHD_ROQ1"/>
    <property type="match status" value="1"/>
</dbReference>
<dbReference type="PROSITE" id="PS50104">
    <property type="entry name" value="TIR"/>
    <property type="match status" value="1"/>
</dbReference>
<dbReference type="AlphaFoldDB" id="A0AAN7FT14"/>
<comment type="caution">
    <text evidence="10">The sequence shown here is derived from an EMBL/GenBank/DDBJ whole genome shotgun (WGS) entry which is preliminary data.</text>
</comment>
<dbReference type="Pfam" id="PF01582">
    <property type="entry name" value="TIR"/>
    <property type="match status" value="1"/>
</dbReference>
<dbReference type="InterPro" id="IPR036390">
    <property type="entry name" value="WH_DNA-bd_sf"/>
</dbReference>
<reference evidence="10 11" key="1">
    <citation type="journal article" date="2023" name="G3 (Bethesda)">
        <title>A haplotype-resolved chromosome-scale genome for Quercus rubra L. provides insights into the genetics of adaptive traits for red oak species.</title>
        <authorList>
            <person name="Kapoor B."/>
            <person name="Jenkins J."/>
            <person name="Schmutz J."/>
            <person name="Zhebentyayeva T."/>
            <person name="Kuelheim C."/>
            <person name="Coggeshall M."/>
            <person name="Heim C."/>
            <person name="Lasky J.R."/>
            <person name="Leites L."/>
            <person name="Islam-Faridi N."/>
            <person name="Romero-Severson J."/>
            <person name="DeLeo V.L."/>
            <person name="Lucas S.M."/>
            <person name="Lazic D."/>
            <person name="Gailing O."/>
            <person name="Carlson J."/>
            <person name="Staton M."/>
        </authorList>
    </citation>
    <scope>NUCLEOTIDE SEQUENCE [LARGE SCALE GENOMIC DNA]</scope>
    <source>
        <strain evidence="10">Pseudo-F2</strain>
    </source>
</reference>
<dbReference type="PANTHER" id="PTHR11017">
    <property type="entry name" value="LEUCINE-RICH REPEAT-CONTAINING PROTEIN"/>
    <property type="match status" value="1"/>
</dbReference>
<evidence type="ECO:0000259" key="9">
    <source>
        <dbReference type="PROSITE" id="PS50104"/>
    </source>
</evidence>
<dbReference type="Gene3D" id="1.10.8.430">
    <property type="entry name" value="Helical domain of apoptotic protease-activating factors"/>
    <property type="match status" value="1"/>
</dbReference>
<dbReference type="EMBL" id="JAXUIC010000002">
    <property type="protein sequence ID" value="KAK4599698.1"/>
    <property type="molecule type" value="Genomic_DNA"/>
</dbReference>
<protein>
    <recommendedName>
        <fullName evidence="1">ADP-ribosyl cyclase/cyclic ADP-ribose hydrolase</fullName>
        <ecNumber evidence="1">3.2.2.6</ecNumber>
    </recommendedName>
</protein>
<dbReference type="SUPFAM" id="SSF52058">
    <property type="entry name" value="L domain-like"/>
    <property type="match status" value="2"/>
</dbReference>
<dbReference type="SUPFAM" id="SSF52540">
    <property type="entry name" value="P-loop containing nucleoside triphosphate hydrolases"/>
    <property type="match status" value="1"/>
</dbReference>
<feature type="region of interest" description="Disordered" evidence="8">
    <location>
        <begin position="1"/>
        <end position="22"/>
    </location>
</feature>
<dbReference type="GO" id="GO:0007165">
    <property type="term" value="P:signal transduction"/>
    <property type="evidence" value="ECO:0007669"/>
    <property type="project" value="InterPro"/>
</dbReference>
<organism evidence="10 11">
    <name type="scientific">Quercus rubra</name>
    <name type="common">Northern red oak</name>
    <name type="synonym">Quercus borealis</name>
    <dbReference type="NCBI Taxonomy" id="3512"/>
    <lineage>
        <taxon>Eukaryota</taxon>
        <taxon>Viridiplantae</taxon>
        <taxon>Streptophyta</taxon>
        <taxon>Embryophyta</taxon>
        <taxon>Tracheophyta</taxon>
        <taxon>Spermatophyta</taxon>
        <taxon>Magnoliopsida</taxon>
        <taxon>eudicotyledons</taxon>
        <taxon>Gunneridae</taxon>
        <taxon>Pentapetalae</taxon>
        <taxon>rosids</taxon>
        <taxon>fabids</taxon>
        <taxon>Fagales</taxon>
        <taxon>Fagaceae</taxon>
        <taxon>Quercus</taxon>
    </lineage>
</organism>
<dbReference type="GO" id="GO:0043531">
    <property type="term" value="F:ADP binding"/>
    <property type="evidence" value="ECO:0007669"/>
    <property type="project" value="InterPro"/>
</dbReference>
<keyword evidence="11" id="KW-1185">Reference proteome</keyword>
<feature type="compositionally biased region" description="Low complexity" evidence="8">
    <location>
        <begin position="1"/>
        <end position="20"/>
    </location>
</feature>
<evidence type="ECO:0000256" key="1">
    <source>
        <dbReference type="ARBA" id="ARBA00011982"/>
    </source>
</evidence>
<keyword evidence="5" id="KW-0611">Plant defense</keyword>
<dbReference type="InterPro" id="IPR000157">
    <property type="entry name" value="TIR_dom"/>
</dbReference>
<dbReference type="Gene3D" id="3.40.50.10140">
    <property type="entry name" value="Toll/interleukin-1 receptor homology (TIR) domain"/>
    <property type="match status" value="1"/>
</dbReference>
<keyword evidence="3" id="KW-0677">Repeat</keyword>
<dbReference type="InterPro" id="IPR042197">
    <property type="entry name" value="Apaf_helical"/>
</dbReference>
<dbReference type="GO" id="GO:0061809">
    <property type="term" value="F:NAD+ nucleosidase activity, cyclic ADP-ribose generating"/>
    <property type="evidence" value="ECO:0007669"/>
    <property type="project" value="UniProtKB-EC"/>
</dbReference>
<dbReference type="SMART" id="SM00255">
    <property type="entry name" value="TIR"/>
    <property type="match status" value="1"/>
</dbReference>
<dbReference type="PROSITE" id="PS51450">
    <property type="entry name" value="LRR"/>
    <property type="match status" value="1"/>
</dbReference>
<evidence type="ECO:0000256" key="8">
    <source>
        <dbReference type="SAM" id="MobiDB-lite"/>
    </source>
</evidence>
<dbReference type="SUPFAM" id="SSF52200">
    <property type="entry name" value="Toll/Interleukin receptor TIR domain"/>
    <property type="match status" value="1"/>
</dbReference>
<dbReference type="InterPro" id="IPR045344">
    <property type="entry name" value="C-JID"/>
</dbReference>
<dbReference type="SUPFAM" id="SSF46785">
    <property type="entry name" value="Winged helix' DNA-binding domain"/>
    <property type="match status" value="1"/>
</dbReference>
<dbReference type="InterPro" id="IPR001611">
    <property type="entry name" value="Leu-rich_rpt"/>
</dbReference>
<dbReference type="InterPro" id="IPR003591">
    <property type="entry name" value="Leu-rich_rpt_typical-subtyp"/>
</dbReference>
<evidence type="ECO:0000256" key="7">
    <source>
        <dbReference type="ARBA" id="ARBA00047304"/>
    </source>
</evidence>
<evidence type="ECO:0000256" key="5">
    <source>
        <dbReference type="ARBA" id="ARBA00022821"/>
    </source>
</evidence>
<keyword evidence="4" id="KW-0378">Hydrolase</keyword>
<evidence type="ECO:0000256" key="4">
    <source>
        <dbReference type="ARBA" id="ARBA00022801"/>
    </source>
</evidence>
<dbReference type="Pfam" id="PF00931">
    <property type="entry name" value="NB-ARC"/>
    <property type="match status" value="1"/>
</dbReference>
<keyword evidence="2" id="KW-0433">Leucine-rich repeat</keyword>
<dbReference type="EC" id="3.2.2.6" evidence="1"/>
<feature type="domain" description="TIR" evidence="9">
    <location>
        <begin position="24"/>
        <end position="190"/>
    </location>
</feature>
<dbReference type="PANTHER" id="PTHR11017:SF559">
    <property type="entry name" value="DISEASE RESISTANCE PROTEIN CHL1"/>
    <property type="match status" value="1"/>
</dbReference>
<gene>
    <name evidence="10" type="ORF">RGQ29_009650</name>
</gene>
<name>A0AAN7FT14_QUERU</name>
<evidence type="ECO:0000313" key="10">
    <source>
        <dbReference type="EMBL" id="KAK4599698.1"/>
    </source>
</evidence>
<dbReference type="SMART" id="SM00369">
    <property type="entry name" value="LRR_TYP"/>
    <property type="match status" value="3"/>
</dbReference>
<dbReference type="Gene3D" id="3.40.50.300">
    <property type="entry name" value="P-loop containing nucleotide triphosphate hydrolases"/>
    <property type="match status" value="1"/>
</dbReference>